<dbReference type="EMBL" id="JAVRJZ010000016">
    <property type="protein sequence ID" value="KAK2711346.1"/>
    <property type="molecule type" value="Genomic_DNA"/>
</dbReference>
<dbReference type="AlphaFoldDB" id="A0AA88HSZ0"/>
<comment type="caution">
    <text evidence="1">The sequence shown here is derived from an EMBL/GenBank/DDBJ whole genome shotgun (WGS) entry which is preliminary data.</text>
</comment>
<evidence type="ECO:0000313" key="2">
    <source>
        <dbReference type="Proteomes" id="UP001187531"/>
    </source>
</evidence>
<dbReference type="PANTHER" id="PTHR45913">
    <property type="entry name" value="EPM2A-INTERACTING PROTEIN 1"/>
    <property type="match status" value="1"/>
</dbReference>
<evidence type="ECO:0000313" key="1">
    <source>
        <dbReference type="EMBL" id="KAK2711346.1"/>
    </source>
</evidence>
<name>A0AA88HSZ0_ARTSF</name>
<reference evidence="1" key="1">
    <citation type="submission" date="2023-07" db="EMBL/GenBank/DDBJ databases">
        <title>Chromosome-level genome assembly of Artemia franciscana.</title>
        <authorList>
            <person name="Jo E."/>
        </authorList>
    </citation>
    <scope>NUCLEOTIDE SEQUENCE</scope>
    <source>
        <tissue evidence="1">Whole body</tissue>
    </source>
</reference>
<sequence>MVAKVFALQLDESMNVPGKVPIIVFVRYQDHSDIRENILICQNLESRKTGEELFKVINQFFSEKGILWDRCPSVCCDGAATLTGKNKGIEAWIRKKNMNVKLLHCIIHRQALASKRMNAYLHETLNVTIVKVIDTFDFC</sequence>
<dbReference type="Proteomes" id="UP001187531">
    <property type="component" value="Unassembled WGS sequence"/>
</dbReference>
<protein>
    <submittedName>
        <fullName evidence="1">Uncharacterized protein</fullName>
    </submittedName>
</protein>
<keyword evidence="2" id="KW-1185">Reference proteome</keyword>
<accession>A0AA88HSZ0</accession>
<dbReference type="PANTHER" id="PTHR45913:SF19">
    <property type="entry name" value="LOW QUALITY PROTEIN: ZINC FINGER BED DOMAIN-CONTAINING PROTEIN 5-LIKE"/>
    <property type="match status" value="1"/>
</dbReference>
<organism evidence="1 2">
    <name type="scientific">Artemia franciscana</name>
    <name type="common">Brine shrimp</name>
    <name type="synonym">Artemia sanfranciscana</name>
    <dbReference type="NCBI Taxonomy" id="6661"/>
    <lineage>
        <taxon>Eukaryota</taxon>
        <taxon>Metazoa</taxon>
        <taxon>Ecdysozoa</taxon>
        <taxon>Arthropoda</taxon>
        <taxon>Crustacea</taxon>
        <taxon>Branchiopoda</taxon>
        <taxon>Anostraca</taxon>
        <taxon>Artemiidae</taxon>
        <taxon>Artemia</taxon>
    </lineage>
</organism>
<proteinExistence type="predicted"/>
<gene>
    <name evidence="1" type="ORF">QYM36_012508</name>
</gene>